<evidence type="ECO:0000313" key="5">
    <source>
        <dbReference type="Ensembl" id="ENSJHYP00000002091.1"/>
    </source>
</evidence>
<evidence type="ECO:0000256" key="3">
    <source>
        <dbReference type="ARBA" id="ARBA00023274"/>
    </source>
</evidence>
<keyword evidence="6" id="KW-1185">Reference proteome</keyword>
<keyword evidence="3 4" id="KW-0687">Ribonucleoprotein</keyword>
<dbReference type="OMA" id="CDIYREE"/>
<dbReference type="GO" id="GO:0005840">
    <property type="term" value="C:ribosome"/>
    <property type="evidence" value="ECO:0007669"/>
    <property type="project" value="UniProtKB-KW"/>
</dbReference>
<reference evidence="5" key="2">
    <citation type="submission" date="2025-09" db="UniProtKB">
        <authorList>
            <consortium name="Ensembl"/>
        </authorList>
    </citation>
    <scope>IDENTIFICATION</scope>
</reference>
<dbReference type="GO" id="GO:0006412">
    <property type="term" value="P:translation"/>
    <property type="evidence" value="ECO:0007669"/>
    <property type="project" value="InterPro"/>
</dbReference>
<dbReference type="GO" id="GO:1990904">
    <property type="term" value="C:ribonucleoprotein complex"/>
    <property type="evidence" value="ECO:0007669"/>
    <property type="project" value="UniProtKB-KW"/>
</dbReference>
<dbReference type="InterPro" id="IPR005823">
    <property type="entry name" value="Ribosomal_uL13_bac-type"/>
</dbReference>
<keyword evidence="2 4" id="KW-0689">Ribosomal protein</keyword>
<dbReference type="HAMAP" id="MF_01366">
    <property type="entry name" value="Ribosomal_uL13"/>
    <property type="match status" value="1"/>
</dbReference>
<dbReference type="InterPro" id="IPR036899">
    <property type="entry name" value="Ribosomal_uL13_sf"/>
</dbReference>
<dbReference type="PANTHER" id="PTHR11545:SF2">
    <property type="entry name" value="LARGE RIBOSOMAL SUBUNIT PROTEIN UL13M"/>
    <property type="match status" value="1"/>
</dbReference>
<evidence type="ECO:0000256" key="4">
    <source>
        <dbReference type="RuleBase" id="RU003877"/>
    </source>
</evidence>
<evidence type="ECO:0000256" key="2">
    <source>
        <dbReference type="ARBA" id="ARBA00022980"/>
    </source>
</evidence>
<name>A0A8C5IH37_JUNHY</name>
<evidence type="ECO:0008006" key="7">
    <source>
        <dbReference type="Google" id="ProtNLM"/>
    </source>
</evidence>
<evidence type="ECO:0000256" key="1">
    <source>
        <dbReference type="ARBA" id="ARBA00006227"/>
    </source>
</evidence>
<dbReference type="SUPFAM" id="SSF52161">
    <property type="entry name" value="Ribosomal protein L13"/>
    <property type="match status" value="1"/>
</dbReference>
<dbReference type="Proteomes" id="UP000694408">
    <property type="component" value="Unplaced"/>
</dbReference>
<dbReference type="Pfam" id="PF00572">
    <property type="entry name" value="Ribosomal_L13"/>
    <property type="match status" value="1"/>
</dbReference>
<comment type="similarity">
    <text evidence="1 4">Belongs to the universal ribosomal protein uL13 family.</text>
</comment>
<dbReference type="NCBIfam" id="TIGR01066">
    <property type="entry name" value="rplM_bact"/>
    <property type="match status" value="1"/>
</dbReference>
<dbReference type="PANTHER" id="PTHR11545">
    <property type="entry name" value="RIBOSOMAL PROTEIN L13"/>
    <property type="match status" value="1"/>
</dbReference>
<dbReference type="GO" id="GO:0003729">
    <property type="term" value="F:mRNA binding"/>
    <property type="evidence" value="ECO:0007669"/>
    <property type="project" value="TreeGrafter"/>
</dbReference>
<dbReference type="InterPro" id="IPR023563">
    <property type="entry name" value="Ribosomal_uL13_CS"/>
</dbReference>
<dbReference type="Gene3D" id="3.90.1180.10">
    <property type="entry name" value="Ribosomal protein L13"/>
    <property type="match status" value="1"/>
</dbReference>
<proteinExistence type="inferred from homology"/>
<reference evidence="5" key="1">
    <citation type="submission" date="2025-08" db="UniProtKB">
        <authorList>
            <consortium name="Ensembl"/>
        </authorList>
    </citation>
    <scope>IDENTIFICATION</scope>
</reference>
<dbReference type="InterPro" id="IPR005822">
    <property type="entry name" value="Ribosomal_uL13"/>
</dbReference>
<dbReference type="AlphaFoldDB" id="A0A8C5IH37"/>
<dbReference type="CDD" id="cd00392">
    <property type="entry name" value="Ribosomal_L13"/>
    <property type="match status" value="1"/>
</dbReference>
<protein>
    <recommendedName>
        <fullName evidence="7">50S ribosomal protein L13</fullName>
    </recommendedName>
</protein>
<dbReference type="PIRSF" id="PIRSF002181">
    <property type="entry name" value="Ribosomal_L13"/>
    <property type="match status" value="1"/>
</dbReference>
<evidence type="ECO:0000313" key="6">
    <source>
        <dbReference type="Proteomes" id="UP000694408"/>
    </source>
</evidence>
<dbReference type="GO" id="GO:0017148">
    <property type="term" value="P:negative regulation of translation"/>
    <property type="evidence" value="ECO:0007669"/>
    <property type="project" value="TreeGrafter"/>
</dbReference>
<sequence length="154" mass="17367">MLTALSARPISLAAASWFLVDAAGKPLGRLASEIAVVLMGKEKVDYTPSVDCGDYVIVINASKVYLSGNKLKTKNYYDNKRSSYGGLRTRSAKVMIEQYPEEMLMRAVRGMIPHTSLGKAQFKKLYVYKDENYEQQAQQPVKVELCDIYREEDK</sequence>
<dbReference type="PROSITE" id="PS00783">
    <property type="entry name" value="RIBOSOMAL_L13"/>
    <property type="match status" value="1"/>
</dbReference>
<dbReference type="Ensembl" id="ENSJHYT00000002588.1">
    <property type="protein sequence ID" value="ENSJHYP00000002091.1"/>
    <property type="gene ID" value="ENSJHYG00000001779.1"/>
</dbReference>
<accession>A0A8C5IH37</accession>
<organism evidence="5 6">
    <name type="scientific">Junco hyemalis</name>
    <name type="common">Dark-eyed junco</name>
    <dbReference type="NCBI Taxonomy" id="40217"/>
    <lineage>
        <taxon>Eukaryota</taxon>
        <taxon>Metazoa</taxon>
        <taxon>Chordata</taxon>
        <taxon>Craniata</taxon>
        <taxon>Vertebrata</taxon>
        <taxon>Euteleostomi</taxon>
        <taxon>Archelosauria</taxon>
        <taxon>Archosauria</taxon>
        <taxon>Dinosauria</taxon>
        <taxon>Saurischia</taxon>
        <taxon>Theropoda</taxon>
        <taxon>Coelurosauria</taxon>
        <taxon>Aves</taxon>
        <taxon>Neognathae</taxon>
        <taxon>Neoaves</taxon>
        <taxon>Telluraves</taxon>
        <taxon>Australaves</taxon>
        <taxon>Passeriformes</taxon>
        <taxon>Passerellidae</taxon>
        <taxon>Junco</taxon>
    </lineage>
</organism>
<dbReference type="GO" id="GO:0003735">
    <property type="term" value="F:structural constituent of ribosome"/>
    <property type="evidence" value="ECO:0007669"/>
    <property type="project" value="InterPro"/>
</dbReference>